<dbReference type="EMBL" id="FNAV01000010">
    <property type="protein sequence ID" value="SDE98416.1"/>
    <property type="molecule type" value="Genomic_DNA"/>
</dbReference>
<proteinExistence type="predicted"/>
<feature type="transmembrane region" description="Helical" evidence="1">
    <location>
        <begin position="55"/>
        <end position="77"/>
    </location>
</feature>
<keyword evidence="1" id="KW-0472">Membrane</keyword>
<feature type="transmembrane region" description="Helical" evidence="1">
    <location>
        <begin position="89"/>
        <end position="112"/>
    </location>
</feature>
<protein>
    <recommendedName>
        <fullName evidence="4">SMODS and SLOG-associating 2TM effector domain-containing protein</fullName>
    </recommendedName>
</protein>
<keyword evidence="1" id="KW-1133">Transmembrane helix</keyword>
<sequence length="369" mass="41780">MPANSDIGGNGGDGGYLRHQYPLIAESLIWPELVKSFNFHEHHAKEMKTTSRRHSFFAITCIVASLSVTWATTSSYFVKTLTDQPQLQVTLALASLLLLLAAIGLGKGILFGRRREQWLRHRLAAERLRQFYFQFLLKHRALICGGSEDDLQHLEAERAIALERVNKDVSALVYKQTVLNDTQLEEAALVERELLNAGEDLRRDRLDELRRFWREFRFSWQIEYATEQNMRQPSPLPIFGTIADQEHSVSTLEFVATLAIVSLHCLAVAGQLLGTQAAGVVSTAVLAASLFAIAIVGLQAYRDGVGLTEDLSRNRVYASYTSKLLRDLEHAQRNADLPAEIHIMYEMEDLAYFEMREFLQTHSEARFSL</sequence>
<organism evidence="2 3">
    <name type="scientific">Salipiger thiooxidans</name>
    <dbReference type="NCBI Taxonomy" id="282683"/>
    <lineage>
        <taxon>Bacteria</taxon>
        <taxon>Pseudomonadati</taxon>
        <taxon>Pseudomonadota</taxon>
        <taxon>Alphaproteobacteria</taxon>
        <taxon>Rhodobacterales</taxon>
        <taxon>Roseobacteraceae</taxon>
        <taxon>Salipiger</taxon>
    </lineage>
</organism>
<feature type="transmembrane region" description="Helical" evidence="1">
    <location>
        <begin position="280"/>
        <end position="301"/>
    </location>
</feature>
<accession>A0A1G7HDI3</accession>
<evidence type="ECO:0008006" key="4">
    <source>
        <dbReference type="Google" id="ProtNLM"/>
    </source>
</evidence>
<keyword evidence="3" id="KW-1185">Reference proteome</keyword>
<name>A0A1G7HDI3_9RHOB</name>
<dbReference type="RefSeq" id="WP_131822027.1">
    <property type="nucleotide sequence ID" value="NZ_FNAV01000010.1"/>
</dbReference>
<dbReference type="AlphaFoldDB" id="A0A1G7HDI3"/>
<feature type="transmembrane region" description="Helical" evidence="1">
    <location>
        <begin position="254"/>
        <end position="274"/>
    </location>
</feature>
<keyword evidence="1" id="KW-0812">Transmembrane</keyword>
<evidence type="ECO:0000313" key="3">
    <source>
        <dbReference type="Proteomes" id="UP000198994"/>
    </source>
</evidence>
<evidence type="ECO:0000313" key="2">
    <source>
        <dbReference type="EMBL" id="SDE98416.1"/>
    </source>
</evidence>
<gene>
    <name evidence="2" type="ORF">SAMN04488105_110233</name>
</gene>
<evidence type="ECO:0000256" key="1">
    <source>
        <dbReference type="SAM" id="Phobius"/>
    </source>
</evidence>
<dbReference type="Proteomes" id="UP000198994">
    <property type="component" value="Unassembled WGS sequence"/>
</dbReference>
<dbReference type="OrthoDB" id="7839689at2"/>
<reference evidence="3" key="1">
    <citation type="submission" date="2016-10" db="EMBL/GenBank/DDBJ databases">
        <authorList>
            <person name="Varghese N."/>
            <person name="Submissions S."/>
        </authorList>
    </citation>
    <scope>NUCLEOTIDE SEQUENCE [LARGE SCALE GENOMIC DNA]</scope>
    <source>
        <strain evidence="3">DSM 10146</strain>
    </source>
</reference>